<dbReference type="EMBL" id="RQGD01000009">
    <property type="protein sequence ID" value="TGL62688.1"/>
    <property type="molecule type" value="Genomic_DNA"/>
</dbReference>
<evidence type="ECO:0000256" key="17">
    <source>
        <dbReference type="PIRNR" id="PIRNR017184"/>
    </source>
</evidence>
<keyword evidence="5 17" id="KW-0479">Metal-binding</keyword>
<dbReference type="InterPro" id="IPR030677">
    <property type="entry name" value="Nnr"/>
</dbReference>
<evidence type="ECO:0000256" key="7">
    <source>
        <dbReference type="ARBA" id="ARBA00022840"/>
    </source>
</evidence>
<keyword evidence="21" id="KW-1185">Reference proteome</keyword>
<dbReference type="PANTHER" id="PTHR12592">
    <property type="entry name" value="ATP-DEPENDENT (S)-NAD(P)H-HYDRATE DEHYDRATASE FAMILY MEMBER"/>
    <property type="match status" value="1"/>
</dbReference>
<dbReference type="Pfam" id="PF03853">
    <property type="entry name" value="YjeF_N"/>
    <property type="match status" value="1"/>
</dbReference>
<evidence type="ECO:0000256" key="11">
    <source>
        <dbReference type="ARBA" id="ARBA00023235"/>
    </source>
</evidence>
<evidence type="ECO:0000259" key="18">
    <source>
        <dbReference type="PROSITE" id="PS51383"/>
    </source>
</evidence>
<evidence type="ECO:0000256" key="12">
    <source>
        <dbReference type="ARBA" id="ARBA00023239"/>
    </source>
</evidence>
<gene>
    <name evidence="20" type="ORF">EHQ58_02135</name>
</gene>
<keyword evidence="10 17" id="KW-0520">NAD</keyword>
<dbReference type="PROSITE" id="PS51385">
    <property type="entry name" value="YJEF_N"/>
    <property type="match status" value="1"/>
</dbReference>
<evidence type="ECO:0000256" key="9">
    <source>
        <dbReference type="ARBA" id="ARBA00022958"/>
    </source>
</evidence>
<dbReference type="InterPro" id="IPR036652">
    <property type="entry name" value="YjeF_N_dom_sf"/>
</dbReference>
<evidence type="ECO:0000256" key="4">
    <source>
        <dbReference type="ARBA" id="ARBA00009524"/>
    </source>
</evidence>
<dbReference type="InterPro" id="IPR000631">
    <property type="entry name" value="CARKD"/>
</dbReference>
<evidence type="ECO:0000313" key="21">
    <source>
        <dbReference type="Proteomes" id="UP000297693"/>
    </source>
</evidence>
<comment type="cofactor">
    <cofactor evidence="17">
        <name>K(+)</name>
        <dbReference type="ChEBI" id="CHEBI:29103"/>
    </cofactor>
    <text evidence="17">Binds 1 potassium ion per subunit.</text>
</comment>
<evidence type="ECO:0000256" key="1">
    <source>
        <dbReference type="ARBA" id="ARBA00000013"/>
    </source>
</evidence>
<dbReference type="EC" id="4.2.1.136" evidence="17"/>
<comment type="similarity">
    <text evidence="3 17">In the N-terminal section; belongs to the NnrE/AIBP family.</text>
</comment>
<dbReference type="SUPFAM" id="SSF64153">
    <property type="entry name" value="YjeF N-terminal domain-like"/>
    <property type="match status" value="1"/>
</dbReference>
<evidence type="ECO:0000256" key="5">
    <source>
        <dbReference type="ARBA" id="ARBA00022723"/>
    </source>
</evidence>
<dbReference type="PROSITE" id="PS51383">
    <property type="entry name" value="YJEF_C_3"/>
    <property type="match status" value="1"/>
</dbReference>
<proteinExistence type="inferred from homology"/>
<dbReference type="CDD" id="cd01171">
    <property type="entry name" value="YXKO-related"/>
    <property type="match status" value="1"/>
</dbReference>
<comment type="catalytic activity">
    <reaction evidence="16 17">
        <text>(6S)-NADPHX + ADP = AMP + phosphate + NADPH + H(+)</text>
        <dbReference type="Rhea" id="RHEA:32235"/>
        <dbReference type="ChEBI" id="CHEBI:15378"/>
        <dbReference type="ChEBI" id="CHEBI:43474"/>
        <dbReference type="ChEBI" id="CHEBI:57783"/>
        <dbReference type="ChEBI" id="CHEBI:64076"/>
        <dbReference type="ChEBI" id="CHEBI:456215"/>
        <dbReference type="ChEBI" id="CHEBI:456216"/>
        <dbReference type="EC" id="4.2.1.136"/>
    </reaction>
</comment>
<dbReference type="GO" id="GO:0052856">
    <property type="term" value="F:NAD(P)HX epimerase activity"/>
    <property type="evidence" value="ECO:0007669"/>
    <property type="project" value="UniProtKB-EC"/>
</dbReference>
<dbReference type="Gene3D" id="3.40.50.10260">
    <property type="entry name" value="YjeF N-terminal domain"/>
    <property type="match status" value="1"/>
</dbReference>
<sequence>MKVYPLYTNEEARALDLLAHEKLGYPETTLMGMAALAVFHANEDLWSTAEEIWIFAGTGGNGGDGYALANILFEEGVPVRVFQTGRPKRNDALFFATLCETAEIPMHSLSEIDEFGKHAESGSLLLVDAILGTGFKDELSIELTKLIQWINASNLFFYKLSLDSASGFVIDQPTNYVEADSIEELGTRKWENVGFTLGDKIVPRYYESIGFPTRSHKSKDSFSNRYYFEKMEFEEVLPLVKRKHTDHKYSAGSAIFFGGDESMAGALMLSSSAFHSLGGGISKLFTPVTSTRDLILQSDPSRMIQVDSGKAIASDPFFQKAKVIAVGPGLSKYPEFLTQLTLRPDQTLVLDAGAIPEKGTPLPKGNLILTPHAGEFQRLTGIKCNSVQSAYDACLQFCLDQKVHVLFKSHVSMLMTDTGACYVWEAPNAALATMGSGDLLVGILARFLSIGYTIPQSVYYTLSFLEGTREMPETYPSASAILQFLVGKV</sequence>
<dbReference type="OrthoDB" id="9806925at2"/>
<feature type="domain" description="YjeF C-terminal" evidence="18">
    <location>
        <begin position="231"/>
        <end position="489"/>
    </location>
</feature>
<keyword evidence="12 17" id="KW-0456">Lyase</keyword>
<evidence type="ECO:0000256" key="8">
    <source>
        <dbReference type="ARBA" id="ARBA00022857"/>
    </source>
</evidence>
<comment type="caution">
    <text evidence="20">The sequence shown here is derived from an EMBL/GenBank/DDBJ whole genome shotgun (WGS) entry which is preliminary data.</text>
</comment>
<dbReference type="InterPro" id="IPR029056">
    <property type="entry name" value="Ribokinase-like"/>
</dbReference>
<dbReference type="GO" id="GO:0052855">
    <property type="term" value="F:ADP-dependent NAD(P)H-hydrate dehydratase activity"/>
    <property type="evidence" value="ECO:0007669"/>
    <property type="project" value="UniProtKB-UniRule"/>
</dbReference>
<keyword evidence="13" id="KW-0511">Multifunctional enzyme</keyword>
<keyword evidence="8 17" id="KW-0521">NADP</keyword>
<organism evidence="20 21">
    <name type="scientific">Leptospira ognonensis</name>
    <dbReference type="NCBI Taxonomy" id="2484945"/>
    <lineage>
        <taxon>Bacteria</taxon>
        <taxon>Pseudomonadati</taxon>
        <taxon>Spirochaetota</taxon>
        <taxon>Spirochaetia</taxon>
        <taxon>Leptospirales</taxon>
        <taxon>Leptospiraceae</taxon>
        <taxon>Leptospira</taxon>
    </lineage>
</organism>
<dbReference type="InterPro" id="IPR004443">
    <property type="entry name" value="YjeF_N_dom"/>
</dbReference>
<keyword evidence="9 17" id="KW-0630">Potassium</keyword>
<dbReference type="EC" id="5.1.99.6" evidence="17"/>
<comment type="similarity">
    <text evidence="4 17">In the C-terminal section; belongs to the NnrD/CARKD family.</text>
</comment>
<reference evidence="20" key="1">
    <citation type="journal article" date="2019" name="PLoS Negl. Trop. Dis.">
        <title>Revisiting the worldwide diversity of Leptospira species in the environment.</title>
        <authorList>
            <person name="Vincent A.T."/>
            <person name="Schiettekatte O."/>
            <person name="Bourhy P."/>
            <person name="Veyrier F.J."/>
            <person name="Picardeau M."/>
        </authorList>
    </citation>
    <scope>NUCLEOTIDE SEQUENCE [LARGE SCALE GENOMIC DNA]</scope>
    <source>
        <strain evidence="20">201702476</strain>
    </source>
</reference>
<comment type="catalytic activity">
    <reaction evidence="1 17">
        <text>(6R)-NADHX = (6S)-NADHX</text>
        <dbReference type="Rhea" id="RHEA:32215"/>
        <dbReference type="ChEBI" id="CHEBI:64074"/>
        <dbReference type="ChEBI" id="CHEBI:64075"/>
        <dbReference type="EC" id="5.1.99.6"/>
    </reaction>
</comment>
<evidence type="ECO:0000256" key="16">
    <source>
        <dbReference type="ARBA" id="ARBA00049209"/>
    </source>
</evidence>
<keyword evidence="6 17" id="KW-0547">Nucleotide-binding</keyword>
<keyword evidence="7 17" id="KW-0067">ATP-binding</keyword>
<dbReference type="GO" id="GO:0005524">
    <property type="term" value="F:ATP binding"/>
    <property type="evidence" value="ECO:0007669"/>
    <property type="project" value="UniProtKB-UniRule"/>
</dbReference>
<comment type="catalytic activity">
    <reaction evidence="2 17">
        <text>(6R)-NADPHX = (6S)-NADPHX</text>
        <dbReference type="Rhea" id="RHEA:32227"/>
        <dbReference type="ChEBI" id="CHEBI:64076"/>
        <dbReference type="ChEBI" id="CHEBI:64077"/>
        <dbReference type="EC" id="5.1.99.6"/>
    </reaction>
</comment>
<protein>
    <recommendedName>
        <fullName evidence="17">Bifunctional NAD(P)H-hydrate repair enzyme</fullName>
    </recommendedName>
    <alternativeName>
        <fullName evidence="17">Nicotinamide nucleotide repair protein</fullName>
    </alternativeName>
    <domain>
        <recommendedName>
            <fullName evidence="17">ADP-dependent (S)-NAD(P)H-hydrate dehydratase</fullName>
            <ecNumber evidence="17">4.2.1.136</ecNumber>
        </recommendedName>
        <alternativeName>
            <fullName evidence="17">ADP-dependent NAD(P)HX dehydratase</fullName>
        </alternativeName>
    </domain>
    <domain>
        <recommendedName>
            <fullName evidence="17">NAD(P)H-hydrate epimerase</fullName>
            <ecNumber evidence="17">5.1.99.6</ecNumber>
        </recommendedName>
    </domain>
</protein>
<dbReference type="PIRSF" id="PIRSF017184">
    <property type="entry name" value="Nnr"/>
    <property type="match status" value="1"/>
</dbReference>
<evidence type="ECO:0000256" key="2">
    <source>
        <dbReference type="ARBA" id="ARBA00000909"/>
    </source>
</evidence>
<evidence type="ECO:0000256" key="13">
    <source>
        <dbReference type="ARBA" id="ARBA00023268"/>
    </source>
</evidence>
<comment type="catalytic activity">
    <reaction evidence="15 17">
        <text>(6S)-NADHX + ADP = AMP + phosphate + NADH + H(+)</text>
        <dbReference type="Rhea" id="RHEA:32223"/>
        <dbReference type="ChEBI" id="CHEBI:15378"/>
        <dbReference type="ChEBI" id="CHEBI:43474"/>
        <dbReference type="ChEBI" id="CHEBI:57945"/>
        <dbReference type="ChEBI" id="CHEBI:64074"/>
        <dbReference type="ChEBI" id="CHEBI:456215"/>
        <dbReference type="ChEBI" id="CHEBI:456216"/>
        <dbReference type="EC" id="4.2.1.136"/>
    </reaction>
</comment>
<dbReference type="PANTHER" id="PTHR12592:SF0">
    <property type="entry name" value="ATP-DEPENDENT (S)-NAD(P)H-HYDRATE DEHYDRATASE"/>
    <property type="match status" value="1"/>
</dbReference>
<dbReference type="Gene3D" id="3.40.1190.20">
    <property type="match status" value="1"/>
</dbReference>
<dbReference type="Proteomes" id="UP000297693">
    <property type="component" value="Unassembled WGS sequence"/>
</dbReference>
<name>A0A4R9KAD4_9LEPT</name>
<feature type="domain" description="YjeF N-terminal" evidence="19">
    <location>
        <begin position="12"/>
        <end position="208"/>
    </location>
</feature>
<dbReference type="AlphaFoldDB" id="A0A4R9KAD4"/>
<dbReference type="Pfam" id="PF01256">
    <property type="entry name" value="Carb_kinase"/>
    <property type="match status" value="1"/>
</dbReference>
<comment type="function">
    <text evidence="14 17">Bifunctional enzyme that catalyzes the epimerization of the S- and R-forms of NAD(P)HX and the dehydration of the S-form of NAD(P)HX at the expense of ADP, which is converted to AMP. This allows the repair of both epimers of NAD(P)HX, a damaged form of NAD(P)H that is a result of enzymatic or heat-dependent hydration.</text>
</comment>
<dbReference type="GO" id="GO:0110051">
    <property type="term" value="P:metabolite repair"/>
    <property type="evidence" value="ECO:0007669"/>
    <property type="project" value="TreeGrafter"/>
</dbReference>
<dbReference type="SUPFAM" id="SSF53613">
    <property type="entry name" value="Ribokinase-like"/>
    <property type="match status" value="1"/>
</dbReference>
<evidence type="ECO:0000259" key="19">
    <source>
        <dbReference type="PROSITE" id="PS51385"/>
    </source>
</evidence>
<evidence type="ECO:0000256" key="3">
    <source>
        <dbReference type="ARBA" id="ARBA00006001"/>
    </source>
</evidence>
<evidence type="ECO:0000256" key="6">
    <source>
        <dbReference type="ARBA" id="ARBA00022741"/>
    </source>
</evidence>
<evidence type="ECO:0000256" key="15">
    <source>
        <dbReference type="ARBA" id="ARBA00048238"/>
    </source>
</evidence>
<accession>A0A4R9KAD4</accession>
<evidence type="ECO:0000256" key="14">
    <source>
        <dbReference type="ARBA" id="ARBA00025153"/>
    </source>
</evidence>
<keyword evidence="11 17" id="KW-0413">Isomerase</keyword>
<evidence type="ECO:0000313" key="20">
    <source>
        <dbReference type="EMBL" id="TGL62688.1"/>
    </source>
</evidence>
<dbReference type="GO" id="GO:0046872">
    <property type="term" value="F:metal ion binding"/>
    <property type="evidence" value="ECO:0007669"/>
    <property type="project" value="UniProtKB-UniRule"/>
</dbReference>
<evidence type="ECO:0000256" key="10">
    <source>
        <dbReference type="ARBA" id="ARBA00023027"/>
    </source>
</evidence>
<dbReference type="RefSeq" id="WP_135621694.1">
    <property type="nucleotide sequence ID" value="NZ_RQGD01000009.1"/>
</dbReference>